<dbReference type="PROSITE" id="PS50866">
    <property type="entry name" value="GOLD"/>
    <property type="match status" value="1"/>
</dbReference>
<comment type="similarity">
    <text evidence="2 8">Belongs to the EMP24/GP25L family.</text>
</comment>
<evidence type="ECO:0000313" key="12">
    <source>
        <dbReference type="EMBL" id="TPX41803.1"/>
    </source>
</evidence>
<keyword evidence="14" id="KW-1185">Reference proteome</keyword>
<evidence type="ECO:0000259" key="11">
    <source>
        <dbReference type="PROSITE" id="PS50866"/>
    </source>
</evidence>
<proteinExistence type="inferred from homology"/>
<dbReference type="InterPro" id="IPR009038">
    <property type="entry name" value="GOLD_dom"/>
</dbReference>
<dbReference type="InterPro" id="IPR015720">
    <property type="entry name" value="Emp24-like"/>
</dbReference>
<evidence type="ECO:0000256" key="7">
    <source>
        <dbReference type="ARBA" id="ARBA00037847"/>
    </source>
</evidence>
<comment type="subcellular location">
    <subcellularLocation>
        <location evidence="7">Endomembrane system</location>
        <topology evidence="7">Single-pass membrane protein</topology>
    </subcellularLocation>
    <subcellularLocation>
        <location evidence="1 8">Membrane</location>
        <topology evidence="1 8">Single-pass type I membrane protein</topology>
    </subcellularLocation>
</comment>
<dbReference type="EMBL" id="QEAN01000256">
    <property type="protein sequence ID" value="TPX41803.1"/>
    <property type="molecule type" value="Genomic_DNA"/>
</dbReference>
<evidence type="ECO:0000256" key="1">
    <source>
        <dbReference type="ARBA" id="ARBA00004479"/>
    </source>
</evidence>
<evidence type="ECO:0000256" key="5">
    <source>
        <dbReference type="ARBA" id="ARBA00022989"/>
    </source>
</evidence>
<evidence type="ECO:0000313" key="14">
    <source>
        <dbReference type="Proteomes" id="UP000317494"/>
    </source>
</evidence>
<dbReference type="GO" id="GO:0012505">
    <property type="term" value="C:endomembrane system"/>
    <property type="evidence" value="ECO:0007669"/>
    <property type="project" value="UniProtKB-SubCell"/>
</dbReference>
<dbReference type="Pfam" id="PF01105">
    <property type="entry name" value="EMP24_GP25L"/>
    <property type="match status" value="1"/>
</dbReference>
<dbReference type="SMART" id="SM01190">
    <property type="entry name" value="EMP24_GP25L"/>
    <property type="match status" value="1"/>
</dbReference>
<evidence type="ECO:0000256" key="8">
    <source>
        <dbReference type="RuleBase" id="RU003827"/>
    </source>
</evidence>
<dbReference type="OrthoDB" id="62956at2759"/>
<dbReference type="SUPFAM" id="SSF101576">
    <property type="entry name" value="Supernatant protein factor (SPF), C-terminal domain"/>
    <property type="match status" value="1"/>
</dbReference>
<dbReference type="Proteomes" id="UP000317494">
    <property type="component" value="Unassembled WGS sequence"/>
</dbReference>
<feature type="transmembrane region" description="Helical" evidence="9">
    <location>
        <begin position="213"/>
        <end position="235"/>
    </location>
</feature>
<evidence type="ECO:0000256" key="9">
    <source>
        <dbReference type="SAM" id="Phobius"/>
    </source>
</evidence>
<dbReference type="EMBL" id="QEAM01000161">
    <property type="protein sequence ID" value="TPX44950.1"/>
    <property type="molecule type" value="Genomic_DNA"/>
</dbReference>
<gene>
    <name evidence="13" type="ORF">SeLEV6574_g04184</name>
    <name evidence="12" type="ORF">SeMB42_g05405</name>
</gene>
<name>A0A507CRM7_9FUNG</name>
<organism evidence="12 14">
    <name type="scientific">Synchytrium endobioticum</name>
    <dbReference type="NCBI Taxonomy" id="286115"/>
    <lineage>
        <taxon>Eukaryota</taxon>
        <taxon>Fungi</taxon>
        <taxon>Fungi incertae sedis</taxon>
        <taxon>Chytridiomycota</taxon>
        <taxon>Chytridiomycota incertae sedis</taxon>
        <taxon>Chytridiomycetes</taxon>
        <taxon>Synchytriales</taxon>
        <taxon>Synchytriaceae</taxon>
        <taxon>Synchytrium</taxon>
    </lineage>
</organism>
<protein>
    <recommendedName>
        <fullName evidence="11">GOLD domain-containing protein</fullName>
    </recommendedName>
</protein>
<feature type="chain" id="PRO_5033463762" description="GOLD domain-containing protein" evidence="10">
    <location>
        <begin position="22"/>
        <end position="236"/>
    </location>
</feature>
<evidence type="ECO:0000256" key="2">
    <source>
        <dbReference type="ARBA" id="ARBA00007104"/>
    </source>
</evidence>
<dbReference type="PANTHER" id="PTHR22811">
    <property type="entry name" value="TRANSMEMBRANE EMP24 DOMAIN-CONTAINING PROTEIN"/>
    <property type="match status" value="1"/>
</dbReference>
<dbReference type="InterPro" id="IPR036598">
    <property type="entry name" value="GOLD_dom_sf"/>
</dbReference>
<keyword evidence="3 8" id="KW-0812">Transmembrane</keyword>
<evidence type="ECO:0000313" key="13">
    <source>
        <dbReference type="EMBL" id="TPX44950.1"/>
    </source>
</evidence>
<sequence length="236" mass="26089">MKKLVILLAVLYCLTLSITRCDDLIHPFSIALPAGSGPDCYYENLTSKIEVTFLYEVAAGEDFFIRATIIGPPPNNKIIYDESKLEEAAYTFTVEDPGEHEFCFDNSQMTYSDRDVNFNVALKIPNGVVAPEDPLYSLKNPSQTAIQNSNTTANITAGPPSALEAAISVLTAKVYLTAKLVDYYGLRIHRHMYLAEKLQHTVDYYGLAKSVAVLIWAALCVYAVKTVSVVLAMYIV</sequence>
<evidence type="ECO:0000256" key="6">
    <source>
        <dbReference type="ARBA" id="ARBA00023136"/>
    </source>
</evidence>
<evidence type="ECO:0000256" key="10">
    <source>
        <dbReference type="SAM" id="SignalP"/>
    </source>
</evidence>
<dbReference type="GO" id="GO:0016020">
    <property type="term" value="C:membrane"/>
    <property type="evidence" value="ECO:0007669"/>
    <property type="project" value="UniProtKB-SubCell"/>
</dbReference>
<evidence type="ECO:0000313" key="15">
    <source>
        <dbReference type="Proteomes" id="UP000320475"/>
    </source>
</evidence>
<dbReference type="AlphaFoldDB" id="A0A507CRM7"/>
<dbReference type="STRING" id="286115.A0A507CRM7"/>
<comment type="caution">
    <text evidence="12">The sequence shown here is derived from an EMBL/GenBank/DDBJ whole genome shotgun (WGS) entry which is preliminary data.</text>
</comment>
<dbReference type="Proteomes" id="UP000320475">
    <property type="component" value="Unassembled WGS sequence"/>
</dbReference>
<feature type="signal peptide" evidence="10">
    <location>
        <begin position="1"/>
        <end position="21"/>
    </location>
</feature>
<feature type="domain" description="GOLD" evidence="11">
    <location>
        <begin position="38"/>
        <end position="122"/>
    </location>
</feature>
<keyword evidence="6 9" id="KW-0472">Membrane</keyword>
<evidence type="ECO:0000256" key="3">
    <source>
        <dbReference type="ARBA" id="ARBA00022692"/>
    </source>
</evidence>
<accession>A0A507CRM7</accession>
<reference evidence="14 15" key="1">
    <citation type="journal article" date="2019" name="Sci. Rep.">
        <title>Comparative genomics of chytrid fungi reveal insights into the obligate biotrophic and pathogenic lifestyle of Synchytrium endobioticum.</title>
        <authorList>
            <person name="van de Vossenberg B.T.L.H."/>
            <person name="Warris S."/>
            <person name="Nguyen H.D.T."/>
            <person name="van Gent-Pelzer M.P.E."/>
            <person name="Joly D.L."/>
            <person name="van de Geest H.C."/>
            <person name="Bonants P.J.M."/>
            <person name="Smith D.S."/>
            <person name="Levesque C.A."/>
            <person name="van der Lee T.A.J."/>
        </authorList>
    </citation>
    <scope>NUCLEOTIDE SEQUENCE [LARGE SCALE GENOMIC DNA]</scope>
    <source>
        <strain evidence="13 15">LEV6574</strain>
        <strain evidence="12 14">MB42</strain>
    </source>
</reference>
<dbReference type="VEuPathDB" id="FungiDB:SeMB42_g05405"/>
<evidence type="ECO:0000256" key="4">
    <source>
        <dbReference type="ARBA" id="ARBA00022729"/>
    </source>
</evidence>
<keyword evidence="5 9" id="KW-1133">Transmembrane helix</keyword>
<keyword evidence="4 10" id="KW-0732">Signal</keyword>